<gene>
    <name evidence="1" type="ORF">MAGMO_1405</name>
</gene>
<proteinExistence type="predicted"/>
<organism evidence="1">
    <name type="scientific">Magnetococcus massalia (strain MO-1)</name>
    <dbReference type="NCBI Taxonomy" id="451514"/>
    <lineage>
        <taxon>Bacteria</taxon>
        <taxon>Pseudomonadati</taxon>
        <taxon>Pseudomonadota</taxon>
        <taxon>Magnetococcia</taxon>
        <taxon>Magnetococcales</taxon>
        <taxon>Magnetococcaceae</taxon>
        <taxon>Magnetococcus</taxon>
    </lineage>
</organism>
<sequence>MLTESVGRKAYPRRGAGWEHEVSCGALASACRSPGGRLIASYRYGCGKWRVFATLPQT</sequence>
<name>A0A1S7LF78_MAGMO</name>
<evidence type="ECO:0000313" key="1">
    <source>
        <dbReference type="EMBL" id="CRH05595.1"/>
    </source>
</evidence>
<dbReference type="AlphaFoldDB" id="A0A1S7LF78"/>
<protein>
    <submittedName>
        <fullName evidence="1">Uncharacterized protein</fullName>
    </submittedName>
</protein>
<reference evidence="1" key="1">
    <citation type="submission" date="2015-04" db="EMBL/GenBank/DDBJ databases">
        <authorList>
            <person name="Syromyatnikov M.Y."/>
            <person name="Popov V.N."/>
        </authorList>
    </citation>
    <scope>NUCLEOTIDE SEQUENCE</scope>
    <source>
        <strain evidence="1">MO-1</strain>
    </source>
</reference>
<dbReference type="EMBL" id="LO017727">
    <property type="protein sequence ID" value="CRH05595.1"/>
    <property type="molecule type" value="Genomic_DNA"/>
</dbReference>
<accession>A0A1S7LF78</accession>